<dbReference type="RefSeq" id="WP_083433368.1">
    <property type="nucleotide sequence ID" value="NZ_CP012357.1"/>
</dbReference>
<dbReference type="PROSITE" id="PS51099">
    <property type="entry name" value="PTS_EIIB_TYPE_2"/>
    <property type="match status" value="1"/>
</dbReference>
<dbReference type="GO" id="GO:0008982">
    <property type="term" value="F:protein-N(PI)-phosphohistidine-sugar phosphotransferase activity"/>
    <property type="evidence" value="ECO:0007669"/>
    <property type="project" value="InterPro"/>
</dbReference>
<dbReference type="GO" id="GO:0009401">
    <property type="term" value="P:phosphoenolpyruvate-dependent sugar phosphotransferase system"/>
    <property type="evidence" value="ECO:0007669"/>
    <property type="project" value="InterPro"/>
</dbReference>
<dbReference type="Pfam" id="PF02302">
    <property type="entry name" value="PTS_IIB"/>
    <property type="match status" value="1"/>
</dbReference>
<dbReference type="PROSITE" id="PS00372">
    <property type="entry name" value="PTS_EIIA_TYPE_2_HIS"/>
    <property type="match status" value="1"/>
</dbReference>
<keyword evidence="2" id="KW-0805">Transcription regulation</keyword>
<dbReference type="Gene3D" id="3.40.50.2300">
    <property type="match status" value="1"/>
</dbReference>
<dbReference type="InterPro" id="IPR036095">
    <property type="entry name" value="PTS_EIIB-like_sf"/>
</dbReference>
<dbReference type="InterPro" id="IPR002178">
    <property type="entry name" value="PTS_EIIA_type-2_dom"/>
</dbReference>
<reference evidence="6 7" key="1">
    <citation type="journal article" date="2015" name="Genome Announc.">
        <title>Complete Genome Sequence of Spiroplasma litorale TN-1T (DSM 21781), a Bacterium Isolated from a Green-Eyed Horsefly (Tabanus nigrovittatus).</title>
        <authorList>
            <person name="Lo W.S."/>
            <person name="Lai Y.C."/>
            <person name="Lien Y.W."/>
            <person name="Wang T.H."/>
            <person name="Kuo C.H."/>
        </authorList>
    </citation>
    <scope>NUCLEOTIDE SEQUENCE [LARGE SCALE GENOMIC DNA]</scope>
    <source>
        <strain evidence="6 7">TN-1</strain>
    </source>
</reference>
<dbReference type="Gene3D" id="3.40.930.10">
    <property type="entry name" value="Mannitol-specific EII, Chain A"/>
    <property type="match status" value="1"/>
</dbReference>
<dbReference type="KEGG" id="sll:SLITO_v1c06840"/>
<evidence type="ECO:0000256" key="1">
    <source>
        <dbReference type="ARBA" id="ARBA00022679"/>
    </source>
</evidence>
<evidence type="ECO:0000313" key="6">
    <source>
        <dbReference type="EMBL" id="AKX34311.1"/>
    </source>
</evidence>
<evidence type="ECO:0000259" key="4">
    <source>
        <dbReference type="PROSITE" id="PS51094"/>
    </source>
</evidence>
<dbReference type="SUPFAM" id="SSF55804">
    <property type="entry name" value="Phoshotransferase/anion transport protein"/>
    <property type="match status" value="1"/>
</dbReference>
<feature type="domain" description="PTS EIIB type-2" evidence="5">
    <location>
        <begin position="391"/>
        <end position="480"/>
    </location>
</feature>
<dbReference type="Gene3D" id="1.10.10.10">
    <property type="entry name" value="Winged helix-like DNA-binding domain superfamily/Winged helix DNA-binding domain"/>
    <property type="match status" value="1"/>
</dbReference>
<dbReference type="InterPro" id="IPR013011">
    <property type="entry name" value="PTS_EIIB_2"/>
</dbReference>
<gene>
    <name evidence="6" type="primary">mtlA</name>
    <name evidence="6" type="ORF">SLITO_v1c06840</name>
</gene>
<dbReference type="PATRIC" id="fig|216942.3.peg.694"/>
<dbReference type="InterPro" id="IPR036388">
    <property type="entry name" value="WH-like_DNA-bd_sf"/>
</dbReference>
<accession>A0A0K1W2B4</accession>
<evidence type="ECO:0000313" key="7">
    <source>
        <dbReference type="Proteomes" id="UP000067476"/>
    </source>
</evidence>
<dbReference type="InterPro" id="IPR050661">
    <property type="entry name" value="BglG_antiterminators"/>
</dbReference>
<dbReference type="Pfam" id="PF00359">
    <property type="entry name" value="PTS_EIIA_2"/>
    <property type="match status" value="1"/>
</dbReference>
<sequence>MKKERQFRIIYILLNYKKVDKTVLMNHFNISQKTINRDIDDINIWLNENNENNENNIIVNDNEIEFFGKSMNILDKLQLDDNFLLKEERLLYIYLTVSKDNCVTKTQLVDDLDISPNLFENDLKNLKQILKKNDINLFITKYGVKFSTISSESNINILIELTINHLLFKKVYSILKLNKIEKLFSNYIYNFLKSKYNINIYNKIFYWILEYTSNQINMSNLNVIILSIKLTFWLNHKNNQSILNKVDYIEYYNEFIETIKSIYIKDSIDILFEDSGNLLQNKLVINKFIIKLINDIEKLFKYKVKINEEIIERIQNHISSNLFITNKDEFILEEYSKNLSNYRDKYDELWNVINSNVFKYFKEFNNYELLSYEIFIHILVWYDSYIYSLDFKILTVCIGGMGQSAMIKNHLNSLYRNAKINNMSYSMINIKELKDYDLVISSIDLSEYNLSNLLVLPILMLLSKKNEVHKIICEKIYRKLIGIDMKNSILKKENIKINQSAKDKYDAIKQCGKLLEELGYIENKYIESMLEREKKYSVYIGNYLAIPHGMNDEGVINDGIVIIHFKDPIDYDSNPVHFFIGIAAKSDNHVEILANIAEKMMDIEYVENLIKNPSEDLFVKEFNF</sequence>
<feature type="domain" description="PTS EIIA type-2" evidence="4">
    <location>
        <begin position="488"/>
        <end position="624"/>
    </location>
</feature>
<dbReference type="SUPFAM" id="SSF46785">
    <property type="entry name" value="Winged helix' DNA-binding domain"/>
    <property type="match status" value="1"/>
</dbReference>
<dbReference type="PROSITE" id="PS51094">
    <property type="entry name" value="PTS_EIIA_TYPE_2"/>
    <property type="match status" value="1"/>
</dbReference>
<dbReference type="SUPFAM" id="SSF52794">
    <property type="entry name" value="PTS system IIB component-like"/>
    <property type="match status" value="1"/>
</dbReference>
<protein>
    <submittedName>
        <fullName evidence="6">PTS system, mannitol-specific IIA component</fullName>
    </submittedName>
</protein>
<dbReference type="PANTHER" id="PTHR30185:SF18">
    <property type="entry name" value="TRANSCRIPTIONAL REGULATOR MTLR"/>
    <property type="match status" value="1"/>
</dbReference>
<dbReference type="CDD" id="cd00133">
    <property type="entry name" value="PTS_IIB"/>
    <property type="match status" value="1"/>
</dbReference>
<dbReference type="AlphaFoldDB" id="A0A0K1W2B4"/>
<dbReference type="STRING" id="216942.SLITO_v1c06840"/>
<keyword evidence="7" id="KW-1185">Reference proteome</keyword>
<dbReference type="Proteomes" id="UP000067476">
    <property type="component" value="Chromosome"/>
</dbReference>
<dbReference type="InterPro" id="IPR036390">
    <property type="entry name" value="WH_DNA-bd_sf"/>
</dbReference>
<dbReference type="InterPro" id="IPR003501">
    <property type="entry name" value="PTS_EIIB_2/3"/>
</dbReference>
<dbReference type="InterPro" id="IPR016152">
    <property type="entry name" value="PTrfase/Anion_transptr"/>
</dbReference>
<evidence type="ECO:0000256" key="3">
    <source>
        <dbReference type="ARBA" id="ARBA00023163"/>
    </source>
</evidence>
<name>A0A0K1W2B4_9MOLU</name>
<dbReference type="CDD" id="cd00211">
    <property type="entry name" value="PTS_IIA_fru"/>
    <property type="match status" value="1"/>
</dbReference>
<keyword evidence="3" id="KW-0804">Transcription</keyword>
<keyword evidence="1" id="KW-0808">Transferase</keyword>
<proteinExistence type="predicted"/>
<dbReference type="OrthoDB" id="1640042at2"/>
<organism evidence="6 7">
    <name type="scientific">Spiroplasma litorale</name>
    <dbReference type="NCBI Taxonomy" id="216942"/>
    <lineage>
        <taxon>Bacteria</taxon>
        <taxon>Bacillati</taxon>
        <taxon>Mycoplasmatota</taxon>
        <taxon>Mollicutes</taxon>
        <taxon>Entomoplasmatales</taxon>
        <taxon>Spiroplasmataceae</taxon>
        <taxon>Spiroplasma</taxon>
    </lineage>
</organism>
<dbReference type="PANTHER" id="PTHR30185">
    <property type="entry name" value="CRYPTIC BETA-GLUCOSIDE BGL OPERON ANTITERMINATOR"/>
    <property type="match status" value="1"/>
</dbReference>
<evidence type="ECO:0000259" key="5">
    <source>
        <dbReference type="PROSITE" id="PS51099"/>
    </source>
</evidence>
<evidence type="ECO:0000256" key="2">
    <source>
        <dbReference type="ARBA" id="ARBA00023015"/>
    </source>
</evidence>
<dbReference type="EMBL" id="CP012357">
    <property type="protein sequence ID" value="AKX34311.1"/>
    <property type="molecule type" value="Genomic_DNA"/>
</dbReference>